<dbReference type="NCBIfam" id="TIGR00765">
    <property type="entry name" value="yihY_not_rbn"/>
    <property type="match status" value="1"/>
</dbReference>
<evidence type="ECO:0000256" key="2">
    <source>
        <dbReference type="ARBA" id="ARBA00022475"/>
    </source>
</evidence>
<dbReference type="Pfam" id="PF03631">
    <property type="entry name" value="Virul_fac_BrkB"/>
    <property type="match status" value="1"/>
</dbReference>
<keyword evidence="3 6" id="KW-0812">Transmembrane</keyword>
<keyword evidence="4 6" id="KW-1133">Transmembrane helix</keyword>
<keyword evidence="5 6" id="KW-0472">Membrane</keyword>
<dbReference type="GO" id="GO:0005886">
    <property type="term" value="C:plasma membrane"/>
    <property type="evidence" value="ECO:0007669"/>
    <property type="project" value="UniProtKB-SubCell"/>
</dbReference>
<feature type="transmembrane region" description="Helical" evidence="6">
    <location>
        <begin position="129"/>
        <end position="150"/>
    </location>
</feature>
<dbReference type="OrthoDB" id="204872at2157"/>
<feature type="transmembrane region" description="Helical" evidence="6">
    <location>
        <begin position="162"/>
        <end position="183"/>
    </location>
</feature>
<keyword evidence="8" id="KW-1185">Reference proteome</keyword>
<feature type="transmembrane region" description="Helical" evidence="6">
    <location>
        <begin position="223"/>
        <end position="254"/>
    </location>
</feature>
<evidence type="ECO:0000256" key="6">
    <source>
        <dbReference type="SAM" id="Phobius"/>
    </source>
</evidence>
<evidence type="ECO:0000313" key="7">
    <source>
        <dbReference type="EMBL" id="AGB39415.1"/>
    </source>
</evidence>
<accession>L0K4E2</accession>
<dbReference type="PIRSF" id="PIRSF035875">
    <property type="entry name" value="RNase_BN"/>
    <property type="match status" value="1"/>
</dbReference>
<dbReference type="Proteomes" id="UP000010878">
    <property type="component" value="Chromosome"/>
</dbReference>
<evidence type="ECO:0000256" key="4">
    <source>
        <dbReference type="ARBA" id="ARBA00022989"/>
    </source>
</evidence>
<organism evidence="7 8">
    <name type="scientific">Natronococcus occultus SP4</name>
    <dbReference type="NCBI Taxonomy" id="694430"/>
    <lineage>
        <taxon>Archaea</taxon>
        <taxon>Methanobacteriati</taxon>
        <taxon>Methanobacteriota</taxon>
        <taxon>Stenosarchaea group</taxon>
        <taxon>Halobacteria</taxon>
        <taxon>Halobacteriales</taxon>
        <taxon>Natrialbaceae</taxon>
        <taxon>Natronococcus</taxon>
    </lineage>
</organism>
<evidence type="ECO:0000313" key="8">
    <source>
        <dbReference type="Proteomes" id="UP000010878"/>
    </source>
</evidence>
<proteinExistence type="predicted"/>
<dbReference type="InterPro" id="IPR017039">
    <property type="entry name" value="Virul_fac_BrkB"/>
</dbReference>
<dbReference type="HOGENOM" id="CLU_045539_1_0_2"/>
<gene>
    <name evidence="7" type="ORF">Natoc_3700</name>
</gene>
<sequence length="264" mass="28322">MSRLDSIRTIVARASDEHITFYASSIAYYAFFSIIPLLLLTLAIGSFVGEEAFAERIIATVEEHLSASGREIVSQTLEDQSGQVGASVVGVLGLAWSAVKVVRAIDMAFDQVYAADVETPFTRQVLDGLVVLGLVGVSVTLMIGAGTFISQPTIVDLPYVDIVGWTVLVVGLAIVFLPVYYVMPPQQMSLAAALPGTVVVSLGWLVLQAGFQLYRRYAAGFEAYGFIGGVLLFLTWLYFASTLLLLGAVVNAVLEQDLERTASA</sequence>
<dbReference type="AlphaFoldDB" id="L0K4E2"/>
<evidence type="ECO:0000256" key="3">
    <source>
        <dbReference type="ARBA" id="ARBA00022692"/>
    </source>
</evidence>
<name>L0K4E2_9EURY</name>
<reference evidence="7 8" key="1">
    <citation type="submission" date="2012-11" db="EMBL/GenBank/DDBJ databases">
        <title>FINISHED of Natronococcus occultus SP4, DSM 3396.</title>
        <authorList>
            <consortium name="DOE Joint Genome Institute"/>
            <person name="Eisen J."/>
            <person name="Huntemann M."/>
            <person name="Wei C.-L."/>
            <person name="Han J."/>
            <person name="Detter J.C."/>
            <person name="Han C."/>
            <person name="Tapia R."/>
            <person name="Chen A."/>
            <person name="Kyrpides N."/>
            <person name="Mavromatis K."/>
            <person name="Markowitz V."/>
            <person name="Szeto E."/>
            <person name="Ivanova N."/>
            <person name="Mikhailova N."/>
            <person name="Ovchinnikova G."/>
            <person name="Pagani I."/>
            <person name="Pati A."/>
            <person name="Goodwin L."/>
            <person name="Nordberg H.P."/>
            <person name="Cantor M.N."/>
            <person name="Hua S.X."/>
            <person name="Woyke T."/>
            <person name="Eisen J."/>
            <person name="Klenk H.-P."/>
            <person name="Klenk H.-P."/>
        </authorList>
    </citation>
    <scope>NUCLEOTIDE SEQUENCE [LARGE SCALE GENOMIC DNA]</scope>
    <source>
        <strain evidence="7 8">SP4</strain>
    </source>
</reference>
<dbReference type="KEGG" id="nou:Natoc_3700"/>
<feature type="transmembrane region" description="Helical" evidence="6">
    <location>
        <begin position="190"/>
        <end position="211"/>
    </location>
</feature>
<protein>
    <submittedName>
        <fullName evidence="7">Putative membrane protein</fullName>
    </submittedName>
</protein>
<dbReference type="STRING" id="694430.Natoc_3700"/>
<dbReference type="EMBL" id="CP003929">
    <property type="protein sequence ID" value="AGB39415.1"/>
    <property type="molecule type" value="Genomic_DNA"/>
</dbReference>
<evidence type="ECO:0000256" key="5">
    <source>
        <dbReference type="ARBA" id="ARBA00023136"/>
    </source>
</evidence>
<keyword evidence="2" id="KW-1003">Cell membrane</keyword>
<dbReference type="GeneID" id="14402548"/>
<dbReference type="PANTHER" id="PTHR30213">
    <property type="entry name" value="INNER MEMBRANE PROTEIN YHJD"/>
    <property type="match status" value="1"/>
</dbReference>
<evidence type="ECO:0000256" key="1">
    <source>
        <dbReference type="ARBA" id="ARBA00004651"/>
    </source>
</evidence>
<dbReference type="eggNOG" id="arCOG04965">
    <property type="taxonomic scope" value="Archaea"/>
</dbReference>
<dbReference type="PANTHER" id="PTHR30213:SF0">
    <property type="entry name" value="UPF0761 MEMBRANE PROTEIN YIHY"/>
    <property type="match status" value="1"/>
</dbReference>
<dbReference type="RefSeq" id="WP_015322849.1">
    <property type="nucleotide sequence ID" value="NC_019974.1"/>
</dbReference>
<feature type="transmembrane region" description="Helical" evidence="6">
    <location>
        <begin position="26"/>
        <end position="48"/>
    </location>
</feature>
<comment type="subcellular location">
    <subcellularLocation>
        <location evidence="1">Cell membrane</location>
        <topology evidence="1">Multi-pass membrane protein</topology>
    </subcellularLocation>
</comment>